<sequence length="464" mass="50409">MTPILLRHGTVVTAADTYAADVLIADGKIASFGTALSPEGVMVIEATGYYVLPGGIDVHTHLAMPLGDLISADDFASGTVAAACGGTTTILDYAAYKPGASMEQGLDTWFQKAEGRAVIDYGFHMTVSDYTDRTYWDMERMIARGVTSFKVFTAYPDRLMLDDAAIFKVLKHAHALGGLVCTHAENGHIIDVLIQDALDAGHTAPKYHALTRPPQGEGEAVQRLLTLAELAGSPLYVVHISCCDAIHPIVEAKHRGVPVYAETCPQYLLLTADCYDLPEFEGAKYVMSPPLRDASHQACLWEAIQNGTITVIGTDHCPFQFQGEKERGRHDFTQIPNGAPGIETRLSLLYTGGVCTGRISLNRFVDLMSTAPAKLFGLYPQKGTIAPGSDADLLLVHPTKETLISAITHHSRVDYSLYEGRRVKGVPEMVFSRGELIVEQGNFIGKPGRGRFVQRRPYSRMPGT</sequence>
<dbReference type="EMBL" id="WJJP01000321">
    <property type="protein sequence ID" value="MBD3324936.1"/>
    <property type="molecule type" value="Genomic_DNA"/>
</dbReference>
<comment type="similarity">
    <text evidence="2">Belongs to the metallo-dependent hydrolases superfamily. Hydantoinase/dihydropyrimidinase family.</text>
</comment>
<gene>
    <name evidence="7" type="primary">hydA</name>
    <name evidence="7" type="ORF">GF339_10150</name>
</gene>
<keyword evidence="4 7" id="KW-0378">Hydrolase</keyword>
<feature type="modified residue" description="N6-carboxylysine" evidence="5">
    <location>
        <position position="150"/>
    </location>
</feature>
<evidence type="ECO:0000256" key="5">
    <source>
        <dbReference type="PIRSR" id="PIRSR611778-50"/>
    </source>
</evidence>
<evidence type="ECO:0000313" key="8">
    <source>
        <dbReference type="Proteomes" id="UP000649604"/>
    </source>
</evidence>
<dbReference type="SUPFAM" id="SSF51338">
    <property type="entry name" value="Composite domain of metallo-dependent hydrolases"/>
    <property type="match status" value="2"/>
</dbReference>
<organism evidence="7 8">
    <name type="scientific">candidate division KSB3 bacterium</name>
    <dbReference type="NCBI Taxonomy" id="2044937"/>
    <lineage>
        <taxon>Bacteria</taxon>
        <taxon>candidate division KSB3</taxon>
    </lineage>
</organism>
<keyword evidence="3" id="KW-0479">Metal-binding</keyword>
<evidence type="ECO:0000256" key="4">
    <source>
        <dbReference type="ARBA" id="ARBA00022801"/>
    </source>
</evidence>
<accession>A0A9D5JVY1</accession>
<evidence type="ECO:0000313" key="7">
    <source>
        <dbReference type="EMBL" id="MBD3324936.1"/>
    </source>
</evidence>
<dbReference type="InterPro" id="IPR006680">
    <property type="entry name" value="Amidohydro-rel"/>
</dbReference>
<dbReference type="CDD" id="cd01314">
    <property type="entry name" value="D-HYD"/>
    <property type="match status" value="1"/>
</dbReference>
<dbReference type="InterPro" id="IPR011059">
    <property type="entry name" value="Metal-dep_hydrolase_composite"/>
</dbReference>
<dbReference type="NCBIfam" id="TIGR02033">
    <property type="entry name" value="D-hydantoinase"/>
    <property type="match status" value="1"/>
</dbReference>
<evidence type="ECO:0000256" key="2">
    <source>
        <dbReference type="ARBA" id="ARBA00008829"/>
    </source>
</evidence>
<evidence type="ECO:0000259" key="6">
    <source>
        <dbReference type="Pfam" id="PF01979"/>
    </source>
</evidence>
<dbReference type="PANTHER" id="PTHR11647">
    <property type="entry name" value="HYDRANTOINASE/DIHYDROPYRIMIDINASE FAMILY MEMBER"/>
    <property type="match status" value="1"/>
</dbReference>
<dbReference type="GO" id="GO:0004157">
    <property type="term" value="F:dihydropyrimidinase activity"/>
    <property type="evidence" value="ECO:0007669"/>
    <property type="project" value="UniProtKB-EC"/>
</dbReference>
<dbReference type="InterPro" id="IPR050378">
    <property type="entry name" value="Metallo-dep_Hydrolases_sf"/>
</dbReference>
<dbReference type="Gene3D" id="3.20.20.140">
    <property type="entry name" value="Metal-dependent hydrolases"/>
    <property type="match status" value="1"/>
</dbReference>
<dbReference type="EC" id="3.5.2.2" evidence="7"/>
<dbReference type="GO" id="GO:0046872">
    <property type="term" value="F:metal ion binding"/>
    <property type="evidence" value="ECO:0007669"/>
    <property type="project" value="UniProtKB-KW"/>
</dbReference>
<evidence type="ECO:0000256" key="3">
    <source>
        <dbReference type="ARBA" id="ARBA00022723"/>
    </source>
</evidence>
<name>A0A9D5JVY1_9BACT</name>
<dbReference type="AlphaFoldDB" id="A0A9D5JVY1"/>
<evidence type="ECO:0000256" key="1">
    <source>
        <dbReference type="ARBA" id="ARBA00001947"/>
    </source>
</evidence>
<dbReference type="Gene3D" id="2.30.40.10">
    <property type="entry name" value="Urease, subunit C, domain 1"/>
    <property type="match status" value="1"/>
</dbReference>
<feature type="domain" description="Amidohydrolase-related" evidence="6">
    <location>
        <begin position="50"/>
        <end position="436"/>
    </location>
</feature>
<dbReference type="PANTHER" id="PTHR11647:SF1">
    <property type="entry name" value="COLLAPSIN RESPONSE MEDIATOR PROTEIN"/>
    <property type="match status" value="1"/>
</dbReference>
<protein>
    <submittedName>
        <fullName evidence="7">Dihydropyrimidinase</fullName>
        <ecNumber evidence="7">3.5.2.2</ecNumber>
    </submittedName>
</protein>
<dbReference type="InterPro" id="IPR011778">
    <property type="entry name" value="Hydantoinase/dihydroPyrase"/>
</dbReference>
<dbReference type="GO" id="GO:0005829">
    <property type="term" value="C:cytosol"/>
    <property type="evidence" value="ECO:0007669"/>
    <property type="project" value="TreeGrafter"/>
</dbReference>
<proteinExistence type="inferred from homology"/>
<dbReference type="Proteomes" id="UP000649604">
    <property type="component" value="Unassembled WGS sequence"/>
</dbReference>
<reference evidence="7" key="1">
    <citation type="submission" date="2019-11" db="EMBL/GenBank/DDBJ databases">
        <title>Microbial mats filling the niche in hypersaline microbial mats.</title>
        <authorList>
            <person name="Wong H.L."/>
            <person name="Macleod F.I."/>
            <person name="White R.A. III"/>
            <person name="Burns B.P."/>
        </authorList>
    </citation>
    <scope>NUCLEOTIDE SEQUENCE</scope>
    <source>
        <strain evidence="7">Rbin_158</strain>
    </source>
</reference>
<comment type="PTM">
    <text evidence="5">Carbamylation allows a single lysine to coordinate two divalent metal cations.</text>
</comment>
<comment type="caution">
    <text evidence="7">The sequence shown here is derived from an EMBL/GenBank/DDBJ whole genome shotgun (WGS) entry which is preliminary data.</text>
</comment>
<comment type="cofactor">
    <cofactor evidence="1">
        <name>Zn(2+)</name>
        <dbReference type="ChEBI" id="CHEBI:29105"/>
    </cofactor>
</comment>
<dbReference type="Pfam" id="PF01979">
    <property type="entry name" value="Amidohydro_1"/>
    <property type="match status" value="1"/>
</dbReference>
<dbReference type="FunFam" id="3.20.20.140:FF:000076">
    <property type="entry name" value="Dihydropyrimidinase like 2"/>
    <property type="match status" value="1"/>
</dbReference>
<dbReference type="InterPro" id="IPR032466">
    <property type="entry name" value="Metal_Hydrolase"/>
</dbReference>
<dbReference type="SUPFAM" id="SSF51556">
    <property type="entry name" value="Metallo-dependent hydrolases"/>
    <property type="match status" value="1"/>
</dbReference>